<dbReference type="InterPro" id="IPR051781">
    <property type="entry name" value="Metallo-dep_Hydrolase"/>
</dbReference>
<feature type="domain" description="Amidohydrolase-related" evidence="1">
    <location>
        <begin position="66"/>
        <end position="388"/>
    </location>
</feature>
<dbReference type="Gene3D" id="3.20.20.140">
    <property type="entry name" value="Metal-dependent hydrolases"/>
    <property type="match status" value="1"/>
</dbReference>
<evidence type="ECO:0000259" key="1">
    <source>
        <dbReference type="Pfam" id="PF01979"/>
    </source>
</evidence>
<organism evidence="2 3">
    <name type="scientific">Microbacterium azadirachtae</name>
    <dbReference type="NCBI Taxonomy" id="582680"/>
    <lineage>
        <taxon>Bacteria</taxon>
        <taxon>Bacillati</taxon>
        <taxon>Actinomycetota</taxon>
        <taxon>Actinomycetes</taxon>
        <taxon>Micrococcales</taxon>
        <taxon>Microbacteriaceae</taxon>
        <taxon>Microbacterium</taxon>
    </lineage>
</organism>
<accession>A0A1I6G2B0</accession>
<evidence type="ECO:0000313" key="2">
    <source>
        <dbReference type="EMBL" id="SFR36318.1"/>
    </source>
</evidence>
<proteinExistence type="predicted"/>
<dbReference type="Gene3D" id="2.30.40.10">
    <property type="entry name" value="Urease, subunit C, domain 1"/>
    <property type="match status" value="1"/>
</dbReference>
<gene>
    <name evidence="2" type="ORF">SAMN04488591_0664</name>
</gene>
<dbReference type="SUPFAM" id="SSF51556">
    <property type="entry name" value="Metallo-dependent hydrolases"/>
    <property type="match status" value="1"/>
</dbReference>
<dbReference type="Proteomes" id="UP000198877">
    <property type="component" value="Unassembled WGS sequence"/>
</dbReference>
<dbReference type="Pfam" id="PF01979">
    <property type="entry name" value="Amidohydro_1"/>
    <property type="match status" value="1"/>
</dbReference>
<dbReference type="PANTHER" id="PTHR43135:SF3">
    <property type="entry name" value="ALPHA-D-RIBOSE 1-METHYLPHOSPHONATE 5-TRIPHOSPHATE DIPHOSPHATASE"/>
    <property type="match status" value="1"/>
</dbReference>
<sequence>MRNRDASRREADADVLITGARVWSGPEEPISHPTSVLVRNGLIRSIGRNMSDAAGVPRLDAAGRVVTFGFVNCHVHFTERVWAHAASQPASGLQPELDDMFLSRGFTTAFDLSSNPTDTLALKRRIESNELRGPRVLTAGVGLLPANGVPFYVRDSVPRHLALLMPRPVTPLGAHLAVATQTHRGAELVKLFTASYVSPTRVKPMRFPIARAAVRSAHRRGLRVFAHPSNRAGIEIAVKAGVDALAHLPDDTQGTQELLEQAAMQGVRVVPTLHMFSSTVTSDEAYLRPISEALRHFRAHGGKVLFGTDVGYMPDRDTRPEFTAMASAGMNATDILASLTTEPAAFLSDRHAGRVAPGYRGDLTVLETTATTVNPTDFADIHMVVRGGHRLWAAGEHQPA</sequence>
<protein>
    <submittedName>
        <fullName evidence="2">Imidazolonepropionase</fullName>
    </submittedName>
</protein>
<name>A0A1I6G2B0_9MICO</name>
<dbReference type="InterPro" id="IPR006680">
    <property type="entry name" value="Amidohydro-rel"/>
</dbReference>
<dbReference type="EMBL" id="FOYR01000001">
    <property type="protein sequence ID" value="SFR36318.1"/>
    <property type="molecule type" value="Genomic_DNA"/>
</dbReference>
<dbReference type="AlphaFoldDB" id="A0A1I6G2B0"/>
<dbReference type="GO" id="GO:0016810">
    <property type="term" value="F:hydrolase activity, acting on carbon-nitrogen (but not peptide) bonds"/>
    <property type="evidence" value="ECO:0007669"/>
    <property type="project" value="InterPro"/>
</dbReference>
<dbReference type="PANTHER" id="PTHR43135">
    <property type="entry name" value="ALPHA-D-RIBOSE 1-METHYLPHOSPHONATE 5-TRIPHOSPHATE DIPHOSPHATASE"/>
    <property type="match status" value="1"/>
</dbReference>
<reference evidence="3" key="1">
    <citation type="submission" date="2016-10" db="EMBL/GenBank/DDBJ databases">
        <authorList>
            <person name="Varghese N."/>
            <person name="Submissions S."/>
        </authorList>
    </citation>
    <scope>NUCLEOTIDE SEQUENCE [LARGE SCALE GENOMIC DNA]</scope>
    <source>
        <strain evidence="3">CL127</strain>
    </source>
</reference>
<dbReference type="SUPFAM" id="SSF51338">
    <property type="entry name" value="Composite domain of metallo-dependent hydrolases"/>
    <property type="match status" value="1"/>
</dbReference>
<evidence type="ECO:0000313" key="3">
    <source>
        <dbReference type="Proteomes" id="UP000198877"/>
    </source>
</evidence>
<dbReference type="InterPro" id="IPR032466">
    <property type="entry name" value="Metal_Hydrolase"/>
</dbReference>
<dbReference type="InterPro" id="IPR011059">
    <property type="entry name" value="Metal-dep_hydrolase_composite"/>
</dbReference>